<keyword evidence="12" id="KW-1185">Reference proteome</keyword>
<keyword evidence="8" id="KW-1015">Disulfide bond</keyword>
<evidence type="ECO:0000313" key="12">
    <source>
        <dbReference type="Proteomes" id="UP001597549"/>
    </source>
</evidence>
<sequence length="314" mass="33744">MKKLILSAFALTMLLSCSNEDSVAVEDGAVATAHRGCASHDVLERQLAEDPSLSQRMAAFDLQAEQFLTEGRIVNGVLEIPVVFNVLYKTGSENITDAQLQSQITVLNNDFNATNADYVSNNPFNSVRGGLKVKFTLDGVNRKATTKASWGTNDAMKKSSQGGINPTSPTTKLNYWVCTIGGGILGYAQFPGGSSATDGVVIDSKYTGTSGTASYPFNKGRTATHEVGHWMNLRHIWGDANCGNDQVADTPTHNAANSGVPAVGHRSTCSGQPLEMYMNYMDYTDDRGMYMFSKGQVSRMSAAFASSGPRSSFR</sequence>
<evidence type="ECO:0000256" key="6">
    <source>
        <dbReference type="ARBA" id="ARBA00022833"/>
    </source>
</evidence>
<keyword evidence="4 9" id="KW-0732">Signal</keyword>
<keyword evidence="3" id="KW-0479">Metal-binding</keyword>
<dbReference type="Gene3D" id="3.40.390.10">
    <property type="entry name" value="Collagenase (Catalytic Domain)"/>
    <property type="match status" value="1"/>
</dbReference>
<evidence type="ECO:0000256" key="4">
    <source>
        <dbReference type="ARBA" id="ARBA00022729"/>
    </source>
</evidence>
<dbReference type="PANTHER" id="PTHR47466">
    <property type="match status" value="1"/>
</dbReference>
<evidence type="ECO:0000256" key="7">
    <source>
        <dbReference type="ARBA" id="ARBA00023049"/>
    </source>
</evidence>
<proteinExistence type="inferred from homology"/>
<comment type="caution">
    <text evidence="11">The sequence shown here is derived from an EMBL/GenBank/DDBJ whole genome shotgun (WGS) entry which is preliminary data.</text>
</comment>
<dbReference type="EMBL" id="JBHUOL010000012">
    <property type="protein sequence ID" value="MFD2908901.1"/>
    <property type="molecule type" value="Genomic_DNA"/>
</dbReference>
<dbReference type="Pfam" id="PF05572">
    <property type="entry name" value="Peptidase_M43"/>
    <property type="match status" value="1"/>
</dbReference>
<dbReference type="PROSITE" id="PS51257">
    <property type="entry name" value="PROKAR_LIPOPROTEIN"/>
    <property type="match status" value="1"/>
</dbReference>
<evidence type="ECO:0000256" key="9">
    <source>
        <dbReference type="SAM" id="SignalP"/>
    </source>
</evidence>
<organism evidence="11 12">
    <name type="scientific">Flavobacterium ardleyense</name>
    <dbReference type="NCBI Taxonomy" id="2038737"/>
    <lineage>
        <taxon>Bacteria</taxon>
        <taxon>Pseudomonadati</taxon>
        <taxon>Bacteroidota</taxon>
        <taxon>Flavobacteriia</taxon>
        <taxon>Flavobacteriales</taxon>
        <taxon>Flavobacteriaceae</taxon>
        <taxon>Flavobacterium</taxon>
    </lineage>
</organism>
<evidence type="ECO:0000259" key="10">
    <source>
        <dbReference type="Pfam" id="PF05572"/>
    </source>
</evidence>
<evidence type="ECO:0000256" key="3">
    <source>
        <dbReference type="ARBA" id="ARBA00022723"/>
    </source>
</evidence>
<evidence type="ECO:0000256" key="1">
    <source>
        <dbReference type="ARBA" id="ARBA00008721"/>
    </source>
</evidence>
<gene>
    <name evidence="11" type="ORF">ACFSX9_09140</name>
</gene>
<dbReference type="InterPro" id="IPR008754">
    <property type="entry name" value="Peptidase_M43"/>
</dbReference>
<dbReference type="InterPro" id="IPR024079">
    <property type="entry name" value="MetalloPept_cat_dom_sf"/>
</dbReference>
<keyword evidence="2" id="KW-0645">Protease</keyword>
<dbReference type="RefSeq" id="WP_379806851.1">
    <property type="nucleotide sequence ID" value="NZ_JBHUOL010000012.1"/>
</dbReference>
<protein>
    <submittedName>
        <fullName evidence="11">Zinc metalloprotease</fullName>
    </submittedName>
</protein>
<feature type="signal peptide" evidence="9">
    <location>
        <begin position="1"/>
        <end position="18"/>
    </location>
</feature>
<evidence type="ECO:0000256" key="2">
    <source>
        <dbReference type="ARBA" id="ARBA00022670"/>
    </source>
</evidence>
<accession>A0ABW5Z9W8</accession>
<name>A0ABW5Z9W8_9FLAO</name>
<feature type="domain" description="Peptidase M43 pregnancy-associated plasma-A" evidence="10">
    <location>
        <begin position="186"/>
        <end position="303"/>
    </location>
</feature>
<keyword evidence="6" id="KW-0862">Zinc</keyword>
<dbReference type="GO" id="GO:0008237">
    <property type="term" value="F:metallopeptidase activity"/>
    <property type="evidence" value="ECO:0007669"/>
    <property type="project" value="UniProtKB-KW"/>
</dbReference>
<keyword evidence="5" id="KW-0378">Hydrolase</keyword>
<evidence type="ECO:0000313" key="11">
    <source>
        <dbReference type="EMBL" id="MFD2908901.1"/>
    </source>
</evidence>
<evidence type="ECO:0000256" key="8">
    <source>
        <dbReference type="ARBA" id="ARBA00023157"/>
    </source>
</evidence>
<feature type="chain" id="PRO_5045498336" evidence="9">
    <location>
        <begin position="19"/>
        <end position="314"/>
    </location>
</feature>
<dbReference type="SUPFAM" id="SSF55486">
    <property type="entry name" value="Metalloproteases ('zincins'), catalytic domain"/>
    <property type="match status" value="1"/>
</dbReference>
<dbReference type="Proteomes" id="UP001597549">
    <property type="component" value="Unassembled WGS sequence"/>
</dbReference>
<comment type="similarity">
    <text evidence="1">Belongs to the peptidase M43B family.</text>
</comment>
<dbReference type="PANTHER" id="PTHR47466:SF1">
    <property type="entry name" value="METALLOPROTEASE MEP1 (AFU_ORTHOLOGUE AFUA_1G07730)-RELATED"/>
    <property type="match status" value="1"/>
</dbReference>
<keyword evidence="7 11" id="KW-0482">Metalloprotease</keyword>
<reference evidence="12" key="1">
    <citation type="journal article" date="2019" name="Int. J. Syst. Evol. Microbiol.">
        <title>The Global Catalogue of Microorganisms (GCM) 10K type strain sequencing project: providing services to taxonomists for standard genome sequencing and annotation.</title>
        <authorList>
            <consortium name="The Broad Institute Genomics Platform"/>
            <consortium name="The Broad Institute Genome Sequencing Center for Infectious Disease"/>
            <person name="Wu L."/>
            <person name="Ma J."/>
        </authorList>
    </citation>
    <scope>NUCLEOTIDE SEQUENCE [LARGE SCALE GENOMIC DNA]</scope>
    <source>
        <strain evidence="12">KCTC 52644</strain>
    </source>
</reference>
<dbReference type="CDD" id="cd04275">
    <property type="entry name" value="ZnMc_pappalysin_like"/>
    <property type="match status" value="1"/>
</dbReference>
<evidence type="ECO:0000256" key="5">
    <source>
        <dbReference type="ARBA" id="ARBA00022801"/>
    </source>
</evidence>